<gene>
    <name evidence="1" type="ORF">BCR34DRAFT_210301</name>
</gene>
<sequence>MQSRHVRHKRFLVSIDWNEGMAWWPFAKRRRSENEVEEEIWRGYFWNHASGVNDKLFADVLAGSKDNMGTAKTGANFSAQEGVQEEEGPVKFDPSMPAKASTTHPRLFLGSVSWPGDRPLKANPRNEPVAHPYCLLRRSIGSHGWCDLKEDGRMGCVACTRPGWSTRDATGLLVVK</sequence>
<dbReference type="Proteomes" id="UP000193144">
    <property type="component" value="Unassembled WGS sequence"/>
</dbReference>
<accession>A0A1Y2A9X1</accession>
<organism evidence="1 2">
    <name type="scientific">Clohesyomyces aquaticus</name>
    <dbReference type="NCBI Taxonomy" id="1231657"/>
    <lineage>
        <taxon>Eukaryota</taxon>
        <taxon>Fungi</taxon>
        <taxon>Dikarya</taxon>
        <taxon>Ascomycota</taxon>
        <taxon>Pezizomycotina</taxon>
        <taxon>Dothideomycetes</taxon>
        <taxon>Pleosporomycetidae</taxon>
        <taxon>Pleosporales</taxon>
        <taxon>Lindgomycetaceae</taxon>
        <taxon>Clohesyomyces</taxon>
    </lineage>
</organism>
<name>A0A1Y2A9X1_9PLEO</name>
<reference evidence="1 2" key="1">
    <citation type="submission" date="2016-07" db="EMBL/GenBank/DDBJ databases">
        <title>Pervasive Adenine N6-methylation of Active Genes in Fungi.</title>
        <authorList>
            <consortium name="DOE Joint Genome Institute"/>
            <person name="Mondo S.J."/>
            <person name="Dannebaum R.O."/>
            <person name="Kuo R.C."/>
            <person name="Labutti K."/>
            <person name="Haridas S."/>
            <person name="Kuo A."/>
            <person name="Salamov A."/>
            <person name="Ahrendt S.R."/>
            <person name="Lipzen A."/>
            <person name="Sullivan W."/>
            <person name="Andreopoulos W.B."/>
            <person name="Clum A."/>
            <person name="Lindquist E."/>
            <person name="Daum C."/>
            <person name="Ramamoorthy G.K."/>
            <person name="Gryganskyi A."/>
            <person name="Culley D."/>
            <person name="Magnuson J.K."/>
            <person name="James T.Y."/>
            <person name="O'Malley M.A."/>
            <person name="Stajich J.E."/>
            <person name="Spatafora J.W."/>
            <person name="Visel A."/>
            <person name="Grigoriev I.V."/>
        </authorList>
    </citation>
    <scope>NUCLEOTIDE SEQUENCE [LARGE SCALE GENOMIC DNA]</scope>
    <source>
        <strain evidence="1 2">CBS 115471</strain>
    </source>
</reference>
<dbReference type="EMBL" id="MCFA01000003">
    <property type="protein sequence ID" value="ORY19296.1"/>
    <property type="molecule type" value="Genomic_DNA"/>
</dbReference>
<comment type="caution">
    <text evidence="1">The sequence shown here is derived from an EMBL/GenBank/DDBJ whole genome shotgun (WGS) entry which is preliminary data.</text>
</comment>
<proteinExistence type="predicted"/>
<keyword evidence="2" id="KW-1185">Reference proteome</keyword>
<evidence type="ECO:0000313" key="2">
    <source>
        <dbReference type="Proteomes" id="UP000193144"/>
    </source>
</evidence>
<protein>
    <submittedName>
        <fullName evidence="1">Uncharacterized protein</fullName>
    </submittedName>
</protein>
<evidence type="ECO:0000313" key="1">
    <source>
        <dbReference type="EMBL" id="ORY19296.1"/>
    </source>
</evidence>
<dbReference type="AlphaFoldDB" id="A0A1Y2A9X1"/>